<accession>A0AA40EBL3</accession>
<feature type="signal peptide" evidence="1">
    <location>
        <begin position="1"/>
        <end position="20"/>
    </location>
</feature>
<gene>
    <name evidence="2" type="ORF">B0T21DRAFT_187640</name>
</gene>
<keyword evidence="3" id="KW-1185">Reference proteome</keyword>
<dbReference type="EMBL" id="JAUKTV010000007">
    <property type="protein sequence ID" value="KAK0735499.1"/>
    <property type="molecule type" value="Genomic_DNA"/>
</dbReference>
<name>A0AA40EBL3_9PEZI</name>
<comment type="caution">
    <text evidence="2">The sequence shown here is derived from an EMBL/GenBank/DDBJ whole genome shotgun (WGS) entry which is preliminary data.</text>
</comment>
<dbReference type="AlphaFoldDB" id="A0AA40EBL3"/>
<evidence type="ECO:0000313" key="3">
    <source>
        <dbReference type="Proteomes" id="UP001172159"/>
    </source>
</evidence>
<keyword evidence="1" id="KW-0732">Signal</keyword>
<proteinExistence type="predicted"/>
<feature type="chain" id="PRO_5041245817" evidence="1">
    <location>
        <begin position="21"/>
        <end position="77"/>
    </location>
</feature>
<protein>
    <submittedName>
        <fullName evidence="2">Uncharacterized protein</fullName>
    </submittedName>
</protein>
<evidence type="ECO:0000256" key="1">
    <source>
        <dbReference type="SAM" id="SignalP"/>
    </source>
</evidence>
<organism evidence="2 3">
    <name type="scientific">Apiosordaria backusii</name>
    <dbReference type="NCBI Taxonomy" id="314023"/>
    <lineage>
        <taxon>Eukaryota</taxon>
        <taxon>Fungi</taxon>
        <taxon>Dikarya</taxon>
        <taxon>Ascomycota</taxon>
        <taxon>Pezizomycotina</taxon>
        <taxon>Sordariomycetes</taxon>
        <taxon>Sordariomycetidae</taxon>
        <taxon>Sordariales</taxon>
        <taxon>Lasiosphaeriaceae</taxon>
        <taxon>Apiosordaria</taxon>
    </lineage>
</organism>
<reference evidence="2" key="1">
    <citation type="submission" date="2023-06" db="EMBL/GenBank/DDBJ databases">
        <title>Genome-scale phylogeny and comparative genomics of the fungal order Sordariales.</title>
        <authorList>
            <consortium name="Lawrence Berkeley National Laboratory"/>
            <person name="Hensen N."/>
            <person name="Bonometti L."/>
            <person name="Westerberg I."/>
            <person name="Brannstrom I.O."/>
            <person name="Guillou S."/>
            <person name="Cros-Aarteil S."/>
            <person name="Calhoun S."/>
            <person name="Haridas S."/>
            <person name="Kuo A."/>
            <person name="Mondo S."/>
            <person name="Pangilinan J."/>
            <person name="Riley R."/>
            <person name="Labutti K."/>
            <person name="Andreopoulos B."/>
            <person name="Lipzen A."/>
            <person name="Chen C."/>
            <person name="Yanf M."/>
            <person name="Daum C."/>
            <person name="Ng V."/>
            <person name="Clum A."/>
            <person name="Steindorff A."/>
            <person name="Ohm R."/>
            <person name="Martin F."/>
            <person name="Silar P."/>
            <person name="Natvig D."/>
            <person name="Lalanne C."/>
            <person name="Gautier V."/>
            <person name="Ament-Velasquez S.L."/>
            <person name="Kruys A."/>
            <person name="Hutchinson M.I."/>
            <person name="Powell A.J."/>
            <person name="Barry K."/>
            <person name="Miller A.N."/>
            <person name="Grigoriev I.V."/>
            <person name="Debuchy R."/>
            <person name="Gladieux P."/>
            <person name="Thoren M.H."/>
            <person name="Johannesson H."/>
        </authorList>
    </citation>
    <scope>NUCLEOTIDE SEQUENCE</scope>
    <source>
        <strain evidence="2">CBS 540.89</strain>
    </source>
</reference>
<evidence type="ECO:0000313" key="2">
    <source>
        <dbReference type="EMBL" id="KAK0735499.1"/>
    </source>
</evidence>
<sequence length="77" mass="8616">MISALPSSLLPSLLLTAAQAHPDISSLITFHHQSQLDAEAARTLNFDQHSKTAWYILNKKYGRLSGSRQYEAVYDAR</sequence>
<dbReference type="Proteomes" id="UP001172159">
    <property type="component" value="Unassembled WGS sequence"/>
</dbReference>